<keyword evidence="2" id="KW-1185">Reference proteome</keyword>
<sequence>MRRIKKSLPPASGRKLAVPPEFFPAIYHRKALLPAVTRGTRGV</sequence>
<comment type="caution">
    <text evidence="1">The sequence shown here is derived from an EMBL/GenBank/DDBJ whole genome shotgun (WGS) entry which is preliminary data.</text>
</comment>
<name>A0A0M2NFS9_9FIRM</name>
<reference evidence="1 2" key="1">
    <citation type="submission" date="2015-04" db="EMBL/GenBank/DDBJ databases">
        <title>Draft genome sequence of bacteremic isolate Catabacter hongkongensis type strain HKU16T.</title>
        <authorList>
            <person name="Lau S.K."/>
            <person name="Teng J.L."/>
            <person name="Huang Y."/>
            <person name="Curreem S.O."/>
            <person name="Tsui S.K."/>
            <person name="Woo P.C."/>
        </authorList>
    </citation>
    <scope>NUCLEOTIDE SEQUENCE [LARGE SCALE GENOMIC DNA]</scope>
    <source>
        <strain evidence="1 2">HKU16</strain>
    </source>
</reference>
<accession>A0A0M2NFS9</accession>
<evidence type="ECO:0000313" key="2">
    <source>
        <dbReference type="Proteomes" id="UP000034076"/>
    </source>
</evidence>
<dbReference type="EMBL" id="LAYJ01000088">
    <property type="protein sequence ID" value="KKI51008.1"/>
    <property type="molecule type" value="Genomic_DNA"/>
</dbReference>
<evidence type="ECO:0000313" key="1">
    <source>
        <dbReference type="EMBL" id="KKI51008.1"/>
    </source>
</evidence>
<dbReference type="AlphaFoldDB" id="A0A0M2NFS9"/>
<dbReference type="STRING" id="270498.CHK_1395"/>
<gene>
    <name evidence="1" type="ORF">CHK_1395</name>
</gene>
<dbReference type="Proteomes" id="UP000034076">
    <property type="component" value="Unassembled WGS sequence"/>
</dbReference>
<organism evidence="1 2">
    <name type="scientific">Christensenella hongkongensis</name>
    <dbReference type="NCBI Taxonomy" id="270498"/>
    <lineage>
        <taxon>Bacteria</taxon>
        <taxon>Bacillati</taxon>
        <taxon>Bacillota</taxon>
        <taxon>Clostridia</taxon>
        <taxon>Christensenellales</taxon>
        <taxon>Christensenellaceae</taxon>
        <taxon>Christensenella</taxon>
    </lineage>
</organism>
<protein>
    <submittedName>
        <fullName evidence="1">Uncharacterized protein</fullName>
    </submittedName>
</protein>
<proteinExistence type="predicted"/>